<keyword evidence="3 8" id="KW-1133">Transmembrane helix</keyword>
<evidence type="ECO:0000256" key="8">
    <source>
        <dbReference type="SAM" id="Phobius"/>
    </source>
</evidence>
<evidence type="ECO:0000256" key="3">
    <source>
        <dbReference type="ARBA" id="ARBA00022989"/>
    </source>
</evidence>
<proteinExistence type="predicted"/>
<organism evidence="10 11">
    <name type="scientific">Macrostomum lignano</name>
    <dbReference type="NCBI Taxonomy" id="282301"/>
    <lineage>
        <taxon>Eukaryota</taxon>
        <taxon>Metazoa</taxon>
        <taxon>Spiralia</taxon>
        <taxon>Lophotrochozoa</taxon>
        <taxon>Platyhelminthes</taxon>
        <taxon>Rhabditophora</taxon>
        <taxon>Macrostomorpha</taxon>
        <taxon>Macrostomida</taxon>
        <taxon>Macrostomidae</taxon>
        <taxon>Macrostomum</taxon>
    </lineage>
</organism>
<dbReference type="PANTHER" id="PTHR24243">
    <property type="entry name" value="G-PROTEIN COUPLED RECEPTOR"/>
    <property type="match status" value="1"/>
</dbReference>
<dbReference type="PANTHER" id="PTHR24243:SF230">
    <property type="entry name" value="G-PROTEIN COUPLED RECEPTORS FAMILY 1 PROFILE DOMAIN-CONTAINING PROTEIN"/>
    <property type="match status" value="1"/>
</dbReference>
<feature type="transmembrane region" description="Helical" evidence="8">
    <location>
        <begin position="144"/>
        <end position="168"/>
    </location>
</feature>
<dbReference type="WBParaSite" id="maker-uti_cns_0007068-snap-gene-0.2-mRNA-1">
    <property type="protein sequence ID" value="maker-uti_cns_0007068-snap-gene-0.2-mRNA-1"/>
    <property type="gene ID" value="maker-uti_cns_0007068-snap-gene-0.2"/>
</dbReference>
<reference evidence="11" key="1">
    <citation type="submission" date="2016-11" db="UniProtKB">
        <authorList>
            <consortium name="WormBaseParasite"/>
        </authorList>
    </citation>
    <scope>IDENTIFICATION</scope>
</reference>
<keyword evidence="6" id="KW-0675">Receptor</keyword>
<evidence type="ECO:0000256" key="6">
    <source>
        <dbReference type="ARBA" id="ARBA00023170"/>
    </source>
</evidence>
<dbReference type="CDD" id="cd00637">
    <property type="entry name" value="7tm_classA_rhodopsin-like"/>
    <property type="match status" value="1"/>
</dbReference>
<keyword evidence="7" id="KW-0807">Transducer</keyword>
<dbReference type="Pfam" id="PF00001">
    <property type="entry name" value="7tm_1"/>
    <property type="match status" value="1"/>
</dbReference>
<comment type="subcellular location">
    <subcellularLocation>
        <location evidence="1">Membrane</location>
        <topology evidence="1">Multi-pass membrane protein</topology>
    </subcellularLocation>
</comment>
<keyword evidence="2 8" id="KW-0812">Transmembrane</keyword>
<evidence type="ECO:0000313" key="11">
    <source>
        <dbReference type="WBParaSite" id="maker-uti_cns_0007068-snap-gene-0.2-mRNA-1"/>
    </source>
</evidence>
<dbReference type="GO" id="GO:0004930">
    <property type="term" value="F:G protein-coupled receptor activity"/>
    <property type="evidence" value="ECO:0007669"/>
    <property type="project" value="UniProtKB-KW"/>
</dbReference>
<evidence type="ECO:0000256" key="1">
    <source>
        <dbReference type="ARBA" id="ARBA00004141"/>
    </source>
</evidence>
<dbReference type="InterPro" id="IPR000276">
    <property type="entry name" value="GPCR_Rhodpsn"/>
</dbReference>
<dbReference type="AlphaFoldDB" id="A0A1I8HMI8"/>
<dbReference type="PROSITE" id="PS00237">
    <property type="entry name" value="G_PROTEIN_RECEP_F1_1"/>
    <property type="match status" value="1"/>
</dbReference>
<keyword evidence="4" id="KW-0297">G-protein coupled receptor</keyword>
<evidence type="ECO:0000256" key="7">
    <source>
        <dbReference type="ARBA" id="ARBA00023224"/>
    </source>
</evidence>
<evidence type="ECO:0000259" key="9">
    <source>
        <dbReference type="PROSITE" id="PS50262"/>
    </source>
</evidence>
<dbReference type="Gene3D" id="1.20.1070.10">
    <property type="entry name" value="Rhodopsin 7-helix transmembrane proteins"/>
    <property type="match status" value="1"/>
</dbReference>
<feature type="transmembrane region" description="Helical" evidence="8">
    <location>
        <begin position="6"/>
        <end position="26"/>
    </location>
</feature>
<evidence type="ECO:0000313" key="10">
    <source>
        <dbReference type="Proteomes" id="UP000095280"/>
    </source>
</evidence>
<dbReference type="GO" id="GO:0005886">
    <property type="term" value="C:plasma membrane"/>
    <property type="evidence" value="ECO:0007669"/>
    <property type="project" value="TreeGrafter"/>
</dbReference>
<evidence type="ECO:0000256" key="5">
    <source>
        <dbReference type="ARBA" id="ARBA00023136"/>
    </source>
</evidence>
<keyword evidence="10" id="KW-1185">Reference proteome</keyword>
<sequence length="243" mass="27626">RLNLYLAFLAFSDNLCLIVYGWLWYFPAKTMPFLSNKQLYFYPWNHGVLICKFHRFGMAFVSTMSTTAQLLITVDRCLSIYYPLRFANASNKRAWYGIGAVTLISFIVSAPYFYLMGYSLTSEGQRVCYFADSNTYFWQVTNVLFNNCGLVQVSLMIVANCLLTVRLIRYRRERTNLTEGSKTLSSSEVSASVVLVILSVIMIVGSLPQTIGQTMAMIVVDDPVLVLFAYTLFDTGSTIFFIQ</sequence>
<dbReference type="Proteomes" id="UP000095280">
    <property type="component" value="Unplaced"/>
</dbReference>
<accession>A0A1I8HMI8</accession>
<evidence type="ECO:0000256" key="2">
    <source>
        <dbReference type="ARBA" id="ARBA00022692"/>
    </source>
</evidence>
<feature type="domain" description="G-protein coupled receptors family 1 profile" evidence="9">
    <location>
        <begin position="1"/>
        <end position="243"/>
    </location>
</feature>
<dbReference type="PROSITE" id="PS50262">
    <property type="entry name" value="G_PROTEIN_RECEP_F1_2"/>
    <property type="match status" value="1"/>
</dbReference>
<evidence type="ECO:0000256" key="4">
    <source>
        <dbReference type="ARBA" id="ARBA00023040"/>
    </source>
</evidence>
<dbReference type="SUPFAM" id="SSF81321">
    <property type="entry name" value="Family A G protein-coupled receptor-like"/>
    <property type="match status" value="1"/>
</dbReference>
<feature type="transmembrane region" description="Helical" evidence="8">
    <location>
        <begin position="189"/>
        <end position="211"/>
    </location>
</feature>
<keyword evidence="5 8" id="KW-0472">Membrane</keyword>
<protein>
    <submittedName>
        <fullName evidence="11">G_PROTEIN_RECEP_F1_2 domain-containing protein</fullName>
    </submittedName>
</protein>
<dbReference type="InterPro" id="IPR017452">
    <property type="entry name" value="GPCR_Rhodpsn_7TM"/>
</dbReference>
<feature type="transmembrane region" description="Helical" evidence="8">
    <location>
        <begin position="94"/>
        <end position="114"/>
    </location>
</feature>
<name>A0A1I8HMI8_9PLAT</name>
<feature type="transmembrane region" description="Helical" evidence="8">
    <location>
        <begin position="223"/>
        <end position="242"/>
    </location>
</feature>